<gene>
    <name evidence="4" type="ORF">VB248_03980</name>
</gene>
<dbReference type="InterPro" id="IPR011017">
    <property type="entry name" value="TRASH_dom"/>
</dbReference>
<dbReference type="Proteomes" id="UP001302949">
    <property type="component" value="Unassembled WGS sequence"/>
</dbReference>
<feature type="signal peptide" evidence="2">
    <location>
        <begin position="1"/>
        <end position="20"/>
    </location>
</feature>
<keyword evidence="2" id="KW-0732">Signal</keyword>
<sequence>MKKFILSGLFILAFSTFVSAQEEKSKTQKAHHHSEKKEGEKGKKQESQVLLADSIDPMCKMSVAKGSKITVNHKGKQYGFCSETCKERFLKGTKETSRH</sequence>
<reference evidence="4 5" key="1">
    <citation type="submission" date="2023-12" db="EMBL/GenBank/DDBJ databases">
        <title>Novel species of the genus Arcicella isolated from rivers.</title>
        <authorList>
            <person name="Lu H."/>
        </authorList>
    </citation>
    <scope>NUCLEOTIDE SEQUENCE [LARGE SCALE GENOMIC DNA]</scope>
    <source>
        <strain evidence="4 5">KCTC 23307</strain>
    </source>
</reference>
<protein>
    <submittedName>
        <fullName evidence="4">YHS domain-containing protein</fullName>
    </submittedName>
</protein>
<name>A0ABU5Q5Z6_9BACT</name>
<dbReference type="Gene3D" id="1.10.620.20">
    <property type="entry name" value="Ribonucleotide Reductase, subunit A"/>
    <property type="match status" value="1"/>
</dbReference>
<organism evidence="4 5">
    <name type="scientific">Arcicella rigui</name>
    <dbReference type="NCBI Taxonomy" id="797020"/>
    <lineage>
        <taxon>Bacteria</taxon>
        <taxon>Pseudomonadati</taxon>
        <taxon>Bacteroidota</taxon>
        <taxon>Cytophagia</taxon>
        <taxon>Cytophagales</taxon>
        <taxon>Flectobacillaceae</taxon>
        <taxon>Arcicella</taxon>
    </lineage>
</organism>
<evidence type="ECO:0000313" key="5">
    <source>
        <dbReference type="Proteomes" id="UP001302949"/>
    </source>
</evidence>
<feature type="compositionally biased region" description="Basic and acidic residues" evidence="1">
    <location>
        <begin position="35"/>
        <end position="46"/>
    </location>
</feature>
<dbReference type="EMBL" id="JAYFUM010000005">
    <property type="protein sequence ID" value="MEA5138274.1"/>
    <property type="molecule type" value="Genomic_DNA"/>
</dbReference>
<dbReference type="InterPro" id="IPR007029">
    <property type="entry name" value="YHS_dom"/>
</dbReference>
<accession>A0ABU5Q5Z6</accession>
<evidence type="ECO:0000313" key="4">
    <source>
        <dbReference type="EMBL" id="MEA5138274.1"/>
    </source>
</evidence>
<evidence type="ECO:0000256" key="2">
    <source>
        <dbReference type="SAM" id="SignalP"/>
    </source>
</evidence>
<feature type="domain" description="TRASH" evidence="3">
    <location>
        <begin position="56"/>
        <end position="93"/>
    </location>
</feature>
<evidence type="ECO:0000256" key="1">
    <source>
        <dbReference type="SAM" id="MobiDB-lite"/>
    </source>
</evidence>
<dbReference type="InterPro" id="IPR012348">
    <property type="entry name" value="RNR-like"/>
</dbReference>
<proteinExistence type="predicted"/>
<feature type="chain" id="PRO_5045686703" evidence="2">
    <location>
        <begin position="21"/>
        <end position="99"/>
    </location>
</feature>
<dbReference type="RefSeq" id="WP_323295443.1">
    <property type="nucleotide sequence ID" value="NZ_JAYFUM010000005.1"/>
</dbReference>
<keyword evidence="5" id="KW-1185">Reference proteome</keyword>
<feature type="region of interest" description="Disordered" evidence="1">
    <location>
        <begin position="23"/>
        <end position="47"/>
    </location>
</feature>
<dbReference type="Pfam" id="PF04945">
    <property type="entry name" value="YHS"/>
    <property type="match status" value="1"/>
</dbReference>
<comment type="caution">
    <text evidence="4">The sequence shown here is derived from an EMBL/GenBank/DDBJ whole genome shotgun (WGS) entry which is preliminary data.</text>
</comment>
<dbReference type="SMART" id="SM00746">
    <property type="entry name" value="TRASH"/>
    <property type="match status" value="1"/>
</dbReference>
<evidence type="ECO:0000259" key="3">
    <source>
        <dbReference type="SMART" id="SM00746"/>
    </source>
</evidence>